<accession>A0ABY8EBR5</accession>
<dbReference type="RefSeq" id="WP_277730871.1">
    <property type="nucleotide sequence ID" value="NZ_CP120733.1"/>
</dbReference>
<dbReference type="InterPro" id="IPR052557">
    <property type="entry name" value="CAP/Cytokinesis_protein"/>
</dbReference>
<dbReference type="Proteomes" id="UP001222800">
    <property type="component" value="Chromosome"/>
</dbReference>
<name>A0ABY8EBR5_9FIRM</name>
<evidence type="ECO:0000259" key="1">
    <source>
        <dbReference type="SMART" id="SM00460"/>
    </source>
</evidence>
<proteinExistence type="predicted"/>
<dbReference type="InterPro" id="IPR038765">
    <property type="entry name" value="Papain-like_cys_pep_sf"/>
</dbReference>
<keyword evidence="3" id="KW-1185">Reference proteome</keyword>
<evidence type="ECO:0000313" key="2">
    <source>
        <dbReference type="EMBL" id="WFD08952.1"/>
    </source>
</evidence>
<dbReference type="Pfam" id="PF01841">
    <property type="entry name" value="Transglut_core"/>
    <property type="match status" value="1"/>
</dbReference>
<evidence type="ECO:0000313" key="3">
    <source>
        <dbReference type="Proteomes" id="UP001222800"/>
    </source>
</evidence>
<feature type="domain" description="Transglutaminase-like" evidence="1">
    <location>
        <begin position="175"/>
        <end position="227"/>
    </location>
</feature>
<dbReference type="SMART" id="SM00460">
    <property type="entry name" value="TGc"/>
    <property type="match status" value="1"/>
</dbReference>
<dbReference type="SUPFAM" id="SSF54001">
    <property type="entry name" value="Cysteine proteinases"/>
    <property type="match status" value="1"/>
</dbReference>
<gene>
    <name evidence="2" type="ORF">P4S50_11185</name>
</gene>
<dbReference type="EMBL" id="CP120733">
    <property type="protein sequence ID" value="WFD08952.1"/>
    <property type="molecule type" value="Genomic_DNA"/>
</dbReference>
<dbReference type="PANTHER" id="PTHR46333:SF2">
    <property type="entry name" value="CYTOKINESIS PROTEIN 3"/>
    <property type="match status" value="1"/>
</dbReference>
<sequence>MKIILQVIICIMSILLMGCSDVDNIIKENLEAMEIVDTNPICTDLDQVEENIKLAIDNLDNEVKFTYKGDNSDILQRISDTIKKVIDENGEYTVLVSNYETETTSYAYKSKVKISFKYNLSQEEYSEVKDRVNSIISEIIDPSMGDFEKEKAINDWIVTNIEYDKTKEKTNAYTALFEGKTVCSGYAHLAKLMLDKVDIQNKLITGGDHAWNIVYIEGKWYHLDTTWNDPSYVNISDKMHEVSYEYFNVTDEFISKSHSWDRTLYPLANTKYEGIRKKTMLSLADIRIGGISLYNFDPNTHKYYLNRNEVQGKSIEFIPRSSVAELRLNKFSNRWEIKIKSEEYEDIGTYILYFN</sequence>
<dbReference type="PROSITE" id="PS51257">
    <property type="entry name" value="PROKAR_LIPOPROTEIN"/>
    <property type="match status" value="1"/>
</dbReference>
<protein>
    <submittedName>
        <fullName evidence="2">Transglutaminase domain-containing protein</fullName>
    </submittedName>
</protein>
<dbReference type="InterPro" id="IPR002931">
    <property type="entry name" value="Transglutaminase-like"/>
</dbReference>
<organism evidence="2 3">
    <name type="scientific">Tepidibacter hydrothermalis</name>
    <dbReference type="NCBI Taxonomy" id="3036126"/>
    <lineage>
        <taxon>Bacteria</taxon>
        <taxon>Bacillati</taxon>
        <taxon>Bacillota</taxon>
        <taxon>Clostridia</taxon>
        <taxon>Peptostreptococcales</taxon>
        <taxon>Peptostreptococcaceae</taxon>
        <taxon>Tepidibacter</taxon>
    </lineage>
</organism>
<dbReference type="PANTHER" id="PTHR46333">
    <property type="entry name" value="CYTOKINESIS PROTEIN 3"/>
    <property type="match status" value="1"/>
</dbReference>
<dbReference type="Gene3D" id="3.10.620.30">
    <property type="match status" value="1"/>
</dbReference>
<reference evidence="2 3" key="1">
    <citation type="submission" date="2023-03" db="EMBL/GenBank/DDBJ databases">
        <title>Complete genome sequence of Tepidibacter sp. SWIR-1, isolated from a deep-sea hydrothermal vent.</title>
        <authorList>
            <person name="Li X."/>
        </authorList>
    </citation>
    <scope>NUCLEOTIDE SEQUENCE [LARGE SCALE GENOMIC DNA]</scope>
    <source>
        <strain evidence="2 3">SWIR-1</strain>
    </source>
</reference>